<sequence length="121" mass="13536">MQGFREIFETYGADYQATMTRFIGNETMYLRFLDMLFQDPNLQKLGDALESGDLTAAFGAAHTLKGVAANMGLAPLGDAVSAIVEPLRNREQRGDYPVLYRAIQAEFERADDLRRRLKGGE</sequence>
<evidence type="ECO:0000313" key="4">
    <source>
        <dbReference type="Proteomes" id="UP000653127"/>
    </source>
</evidence>
<keyword evidence="1" id="KW-0597">Phosphoprotein</keyword>
<gene>
    <name evidence="3" type="ORF">H8711_11160</name>
</gene>
<dbReference type="SMART" id="SM00073">
    <property type="entry name" value="HPT"/>
    <property type="match status" value="1"/>
</dbReference>
<dbReference type="Gene3D" id="1.20.120.160">
    <property type="entry name" value="HPT domain"/>
    <property type="match status" value="1"/>
</dbReference>
<dbReference type="GO" id="GO:0000160">
    <property type="term" value="P:phosphorelay signal transduction system"/>
    <property type="evidence" value="ECO:0007669"/>
    <property type="project" value="InterPro"/>
</dbReference>
<name>A0A926E0Q1_9FIRM</name>
<dbReference type="InterPro" id="IPR036641">
    <property type="entry name" value="HPT_dom_sf"/>
</dbReference>
<dbReference type="SUPFAM" id="SSF47226">
    <property type="entry name" value="Histidine-containing phosphotransfer domain, HPT domain"/>
    <property type="match status" value="1"/>
</dbReference>
<dbReference type="Proteomes" id="UP000653127">
    <property type="component" value="Unassembled WGS sequence"/>
</dbReference>
<keyword evidence="4" id="KW-1185">Reference proteome</keyword>
<reference evidence="3" key="1">
    <citation type="submission" date="2020-08" db="EMBL/GenBank/DDBJ databases">
        <title>Genome public.</title>
        <authorList>
            <person name="Liu C."/>
            <person name="Sun Q."/>
        </authorList>
    </citation>
    <scope>NUCLEOTIDE SEQUENCE</scope>
    <source>
        <strain evidence="3">NSJ-31</strain>
    </source>
</reference>
<dbReference type="CDD" id="cd00088">
    <property type="entry name" value="HPT"/>
    <property type="match status" value="1"/>
</dbReference>
<accession>A0A926E0Q1</accession>
<proteinExistence type="predicted"/>
<organism evidence="3 4">
    <name type="scientific">Ligaoa zhengdingensis</name>
    <dbReference type="NCBI Taxonomy" id="2763658"/>
    <lineage>
        <taxon>Bacteria</taxon>
        <taxon>Bacillati</taxon>
        <taxon>Bacillota</taxon>
        <taxon>Clostridia</taxon>
        <taxon>Eubacteriales</taxon>
        <taxon>Oscillospiraceae</taxon>
        <taxon>Ligaoa</taxon>
    </lineage>
</organism>
<evidence type="ECO:0000256" key="1">
    <source>
        <dbReference type="PROSITE-ProRule" id="PRU00110"/>
    </source>
</evidence>
<evidence type="ECO:0000313" key="3">
    <source>
        <dbReference type="EMBL" id="MBC8547483.1"/>
    </source>
</evidence>
<comment type="caution">
    <text evidence="3">The sequence shown here is derived from an EMBL/GenBank/DDBJ whole genome shotgun (WGS) entry which is preliminary data.</text>
</comment>
<dbReference type="InterPro" id="IPR008207">
    <property type="entry name" value="Sig_transdc_His_kin_Hpt_dom"/>
</dbReference>
<protein>
    <submittedName>
        <fullName evidence="3">Hpt domain-containing protein</fullName>
    </submittedName>
</protein>
<evidence type="ECO:0000259" key="2">
    <source>
        <dbReference type="PROSITE" id="PS50894"/>
    </source>
</evidence>
<feature type="domain" description="HPt" evidence="2">
    <location>
        <begin position="23"/>
        <end position="120"/>
    </location>
</feature>
<dbReference type="AlphaFoldDB" id="A0A926E0Q1"/>
<dbReference type="EMBL" id="JACRST010000021">
    <property type="protein sequence ID" value="MBC8547483.1"/>
    <property type="molecule type" value="Genomic_DNA"/>
</dbReference>
<feature type="modified residue" description="Phosphohistidine" evidence="1">
    <location>
        <position position="62"/>
    </location>
</feature>
<dbReference type="Pfam" id="PF01627">
    <property type="entry name" value="Hpt"/>
    <property type="match status" value="1"/>
</dbReference>
<dbReference type="PROSITE" id="PS50894">
    <property type="entry name" value="HPT"/>
    <property type="match status" value="1"/>
</dbReference>